<proteinExistence type="predicted"/>
<feature type="domain" description="Transposase IS204/IS1001/IS1096/IS1165 DDE" evidence="1">
    <location>
        <begin position="108"/>
        <end position="205"/>
    </location>
</feature>
<dbReference type="InterPro" id="IPR002560">
    <property type="entry name" value="Transposase_DDE"/>
</dbReference>
<name>A0ABN3NIZ1_9ACTN</name>
<gene>
    <name evidence="2" type="ORF">GCM10010201_21730</name>
</gene>
<dbReference type="EMBL" id="BAAARY010000008">
    <property type="protein sequence ID" value="GAA2523120.1"/>
    <property type="molecule type" value="Genomic_DNA"/>
</dbReference>
<dbReference type="PANTHER" id="PTHR33498:SF1">
    <property type="entry name" value="TRANSPOSASE FOR INSERTION SEQUENCE ELEMENT IS1557"/>
    <property type="match status" value="1"/>
</dbReference>
<dbReference type="NCBIfam" id="NF033550">
    <property type="entry name" value="transpos_ISL3"/>
    <property type="match status" value="1"/>
</dbReference>
<dbReference type="InterPro" id="IPR047951">
    <property type="entry name" value="Transpos_ISL3"/>
</dbReference>
<sequence>MHGRYRRLLRDAAVCGVAVRIRLLVRRFRCRNNSCVTVTFVEQVEGLTSAFARFTPPAVAMLVSVGLALAGRAGARLTAGLGAAVGKDTLLRRVRALPDPPAGPVPVLGVDDFAFRRGHRYGTVLVDMQSRRPVDVIDGRDSDGFATWLRAHPGVEVICRDRASGYGEGARQGAPNAVQVADRFHLWRNLGEAVERTLISVRSSLTPPPTAVAEDHAVEPQQVQTLPELKIAARYRVQHADVHRLRATGMTLSAIGRQLGLHQATVRKIANAATVDALLVKTHQRAHVVDEYVAHLHKRWNEGERNATALFREIKQQGYPGGELAVQRHLRRYRHGRSFKPVPGPKQPSVRETTKWIMTHPDRLDPKDASKLREIRDRTPALDRLVGHVRGFARMLTGLQGHHLNEWITAVASDNELPALASFARHMIRDLDAVRNGLTMAYSSGPVEGNVNRIKTLKRQMYGRAKLDLLRKRILLAH</sequence>
<evidence type="ECO:0000313" key="3">
    <source>
        <dbReference type="Proteomes" id="UP001499978"/>
    </source>
</evidence>
<dbReference type="Proteomes" id="UP001499978">
    <property type="component" value="Unassembled WGS sequence"/>
</dbReference>
<accession>A0ABN3NIZ1</accession>
<dbReference type="Pfam" id="PF01610">
    <property type="entry name" value="DDE_Tnp_ISL3"/>
    <property type="match status" value="2"/>
</dbReference>
<protein>
    <submittedName>
        <fullName evidence="2">ISL3 family transposase</fullName>
    </submittedName>
</protein>
<evidence type="ECO:0000313" key="2">
    <source>
        <dbReference type="EMBL" id="GAA2523120.1"/>
    </source>
</evidence>
<keyword evidence="3" id="KW-1185">Reference proteome</keyword>
<reference evidence="2 3" key="1">
    <citation type="journal article" date="2019" name="Int. J. Syst. Evol. Microbiol.">
        <title>The Global Catalogue of Microorganisms (GCM) 10K type strain sequencing project: providing services to taxonomists for standard genome sequencing and annotation.</title>
        <authorList>
            <consortium name="The Broad Institute Genomics Platform"/>
            <consortium name="The Broad Institute Genome Sequencing Center for Infectious Disease"/>
            <person name="Wu L."/>
            <person name="Ma J."/>
        </authorList>
    </citation>
    <scope>NUCLEOTIDE SEQUENCE [LARGE SCALE GENOMIC DNA]</scope>
    <source>
        <strain evidence="2 3">JCM 3367</strain>
    </source>
</reference>
<dbReference type="PANTHER" id="PTHR33498">
    <property type="entry name" value="TRANSPOSASE FOR INSERTION SEQUENCE ELEMENT IS1557"/>
    <property type="match status" value="1"/>
</dbReference>
<evidence type="ECO:0000259" key="1">
    <source>
        <dbReference type="Pfam" id="PF01610"/>
    </source>
</evidence>
<feature type="domain" description="Transposase IS204/IS1001/IS1096/IS1165 DDE" evidence="1">
    <location>
        <begin position="344"/>
        <end position="474"/>
    </location>
</feature>
<organism evidence="2 3">
    <name type="scientific">Pilimelia columellifera subsp. columellifera</name>
    <dbReference type="NCBI Taxonomy" id="706583"/>
    <lineage>
        <taxon>Bacteria</taxon>
        <taxon>Bacillati</taxon>
        <taxon>Actinomycetota</taxon>
        <taxon>Actinomycetes</taxon>
        <taxon>Micromonosporales</taxon>
        <taxon>Micromonosporaceae</taxon>
        <taxon>Pilimelia</taxon>
    </lineage>
</organism>
<comment type="caution">
    <text evidence="2">The sequence shown here is derived from an EMBL/GenBank/DDBJ whole genome shotgun (WGS) entry which is preliminary data.</text>
</comment>